<dbReference type="InterPro" id="IPR011009">
    <property type="entry name" value="Kinase-like_dom_sf"/>
</dbReference>
<feature type="domain" description="Protein kinase" evidence="8">
    <location>
        <begin position="11"/>
        <end position="271"/>
    </location>
</feature>
<comment type="caution">
    <text evidence="9">The sequence shown here is derived from an EMBL/GenBank/DDBJ whole genome shotgun (WGS) entry which is preliminary data.</text>
</comment>
<proteinExistence type="predicted"/>
<dbReference type="PANTHER" id="PTHR43289:SF6">
    <property type="entry name" value="SERINE_THREONINE-PROTEIN KINASE NEKL-3"/>
    <property type="match status" value="1"/>
</dbReference>
<accession>A0A563F270</accession>
<keyword evidence="6" id="KW-0067">ATP-binding</keyword>
<name>A0A563F270_9PSEU</name>
<evidence type="ECO:0000256" key="6">
    <source>
        <dbReference type="ARBA" id="ARBA00022840"/>
    </source>
</evidence>
<keyword evidence="10" id="KW-1185">Reference proteome</keyword>
<reference evidence="9 10" key="1">
    <citation type="submission" date="2019-07" db="EMBL/GenBank/DDBJ databases">
        <title>Lentzea xizangensis sp. nov., isolated from Qinghai-Tibetan Plateau Soils.</title>
        <authorList>
            <person name="Huang J."/>
        </authorList>
    </citation>
    <scope>NUCLEOTIDE SEQUENCE [LARGE SCALE GENOMIC DNA]</scope>
    <source>
        <strain evidence="9 10">FXJ1.1311</strain>
    </source>
</reference>
<dbReference type="PANTHER" id="PTHR43289">
    <property type="entry name" value="MITOGEN-ACTIVATED PROTEIN KINASE KINASE KINASE 20-RELATED"/>
    <property type="match status" value="1"/>
</dbReference>
<dbReference type="Gene3D" id="3.30.200.20">
    <property type="entry name" value="Phosphorylase Kinase, domain 1"/>
    <property type="match status" value="1"/>
</dbReference>
<evidence type="ECO:0000256" key="3">
    <source>
        <dbReference type="ARBA" id="ARBA00022679"/>
    </source>
</evidence>
<keyword evidence="4" id="KW-0547">Nucleotide-binding</keyword>
<evidence type="ECO:0000256" key="1">
    <source>
        <dbReference type="ARBA" id="ARBA00012513"/>
    </source>
</evidence>
<keyword evidence="5 9" id="KW-0418">Kinase</keyword>
<evidence type="ECO:0000313" key="9">
    <source>
        <dbReference type="EMBL" id="TWP54060.1"/>
    </source>
</evidence>
<dbReference type="PROSITE" id="PS50011">
    <property type="entry name" value="PROTEIN_KINASE_DOM"/>
    <property type="match status" value="1"/>
</dbReference>
<feature type="compositionally biased region" description="Low complexity" evidence="7">
    <location>
        <begin position="328"/>
        <end position="338"/>
    </location>
</feature>
<evidence type="ECO:0000256" key="4">
    <source>
        <dbReference type="ARBA" id="ARBA00022741"/>
    </source>
</evidence>
<organism evidence="9 10">
    <name type="scientific">Lentzea tibetensis</name>
    <dbReference type="NCBI Taxonomy" id="2591470"/>
    <lineage>
        <taxon>Bacteria</taxon>
        <taxon>Bacillati</taxon>
        <taxon>Actinomycetota</taxon>
        <taxon>Actinomycetes</taxon>
        <taxon>Pseudonocardiales</taxon>
        <taxon>Pseudonocardiaceae</taxon>
        <taxon>Lentzea</taxon>
    </lineage>
</organism>
<evidence type="ECO:0000256" key="5">
    <source>
        <dbReference type="ARBA" id="ARBA00022777"/>
    </source>
</evidence>
<evidence type="ECO:0000256" key="2">
    <source>
        <dbReference type="ARBA" id="ARBA00022527"/>
    </source>
</evidence>
<dbReference type="GO" id="GO:0005524">
    <property type="term" value="F:ATP binding"/>
    <property type="evidence" value="ECO:0007669"/>
    <property type="project" value="UniProtKB-KW"/>
</dbReference>
<feature type="compositionally biased region" description="Pro residues" evidence="7">
    <location>
        <begin position="339"/>
        <end position="350"/>
    </location>
</feature>
<dbReference type="CDD" id="cd14014">
    <property type="entry name" value="STKc_PknB_like"/>
    <property type="match status" value="1"/>
</dbReference>
<dbReference type="OrthoDB" id="9762169at2"/>
<dbReference type="PROSITE" id="PS00108">
    <property type="entry name" value="PROTEIN_KINASE_ST"/>
    <property type="match status" value="1"/>
</dbReference>
<gene>
    <name evidence="9" type="ORF">FKR81_00365</name>
</gene>
<dbReference type="EC" id="2.7.11.1" evidence="1"/>
<protein>
    <recommendedName>
        <fullName evidence="1">non-specific serine/threonine protein kinase</fullName>
        <ecNumber evidence="1">2.7.11.1</ecNumber>
    </recommendedName>
</protein>
<dbReference type="AlphaFoldDB" id="A0A563F270"/>
<dbReference type="InterPro" id="IPR000719">
    <property type="entry name" value="Prot_kinase_dom"/>
</dbReference>
<dbReference type="Gene3D" id="1.10.510.10">
    <property type="entry name" value="Transferase(Phosphotransferase) domain 1"/>
    <property type="match status" value="1"/>
</dbReference>
<dbReference type="GO" id="GO:0004674">
    <property type="term" value="F:protein serine/threonine kinase activity"/>
    <property type="evidence" value="ECO:0007669"/>
    <property type="project" value="UniProtKB-KW"/>
</dbReference>
<dbReference type="RefSeq" id="WP_146348843.1">
    <property type="nucleotide sequence ID" value="NZ_VOBR01000001.1"/>
</dbReference>
<dbReference type="SUPFAM" id="SSF56112">
    <property type="entry name" value="Protein kinase-like (PK-like)"/>
    <property type="match status" value="1"/>
</dbReference>
<sequence length="489" mass="52006">MPDELPEIPGFRYVRRLDKGGFSTLHLYHDFGMNRDVAVKVLNDSALSAPVRERFVSEARAMAALGNHSNIVTVYQVGETFDGHLYLMMQYCPNSDLGKLADAKPFSPERVLSIGIQIASAVQAAHEMNILHRDIKPANILVNEYNDPCLTDFGIAGQLATREIEGDVLLSVPWSPPEVISSTSNVNPGVPAEIFSLGATLWHLLAGHSPFVVPDGDNSRTAIEARIMRSSPPPTGRAPQSLEKLLRLAMATNPADRPDSAKEFAARLQAIQRELAAAETPLALKAVAVPVKERDRPVSDLTVTGKRVKTSLPIFVAQPHVPAAHTSARPAVAVTQRRPAPPPPPAPPEPEPPRPRWPVYAAAAAVTAGAITGGLILLSGEETPPPARMTSVPDASALQQNAGADNAPPGKPVITATRVGGDVLRFTWTYSAQQATDTFSWRTADGRTGVVTTPSVDVPSAGPVCVQIKVVRADGSNAAAEWSPEGCGS</sequence>
<evidence type="ECO:0000256" key="7">
    <source>
        <dbReference type="SAM" id="MobiDB-lite"/>
    </source>
</evidence>
<evidence type="ECO:0000259" key="8">
    <source>
        <dbReference type="PROSITE" id="PS50011"/>
    </source>
</evidence>
<dbReference type="SMART" id="SM00220">
    <property type="entry name" value="S_TKc"/>
    <property type="match status" value="1"/>
</dbReference>
<dbReference type="EMBL" id="VOBR01000001">
    <property type="protein sequence ID" value="TWP54060.1"/>
    <property type="molecule type" value="Genomic_DNA"/>
</dbReference>
<keyword evidence="2 9" id="KW-0723">Serine/threonine-protein kinase</keyword>
<dbReference type="InterPro" id="IPR008271">
    <property type="entry name" value="Ser/Thr_kinase_AS"/>
</dbReference>
<feature type="region of interest" description="Disordered" evidence="7">
    <location>
        <begin position="323"/>
        <end position="356"/>
    </location>
</feature>
<dbReference type="Proteomes" id="UP000316639">
    <property type="component" value="Unassembled WGS sequence"/>
</dbReference>
<dbReference type="Pfam" id="PF00069">
    <property type="entry name" value="Pkinase"/>
    <property type="match status" value="1"/>
</dbReference>
<evidence type="ECO:0000313" key="10">
    <source>
        <dbReference type="Proteomes" id="UP000316639"/>
    </source>
</evidence>
<keyword evidence="3" id="KW-0808">Transferase</keyword>